<feature type="chain" id="PRO_5036766623" evidence="1">
    <location>
        <begin position="22"/>
        <end position="121"/>
    </location>
</feature>
<dbReference type="WBParaSite" id="PSU_v2.g20511.t1">
    <property type="protein sequence ID" value="PSU_v2.g20511.t1"/>
    <property type="gene ID" value="PSU_v2.g20511"/>
</dbReference>
<keyword evidence="1" id="KW-0732">Signal</keyword>
<evidence type="ECO:0000313" key="2">
    <source>
        <dbReference type="Proteomes" id="UP000887577"/>
    </source>
</evidence>
<reference evidence="3" key="1">
    <citation type="submission" date="2022-11" db="UniProtKB">
        <authorList>
            <consortium name="WormBaseParasite"/>
        </authorList>
    </citation>
    <scope>IDENTIFICATION</scope>
</reference>
<name>A0A914YLS2_9BILA</name>
<accession>A0A914YLS2</accession>
<evidence type="ECO:0000313" key="3">
    <source>
        <dbReference type="WBParaSite" id="PSU_v2.g20511.t1"/>
    </source>
</evidence>
<dbReference type="AlphaFoldDB" id="A0A914YLS2"/>
<evidence type="ECO:0000256" key="1">
    <source>
        <dbReference type="SAM" id="SignalP"/>
    </source>
</evidence>
<protein>
    <submittedName>
        <fullName evidence="3">Uncharacterized protein</fullName>
    </submittedName>
</protein>
<feature type="signal peptide" evidence="1">
    <location>
        <begin position="1"/>
        <end position="21"/>
    </location>
</feature>
<proteinExistence type="predicted"/>
<keyword evidence="2" id="KW-1185">Reference proteome</keyword>
<sequence length="121" mass="12678">MIFAKFITLFFVAALPFFVGSVVIPKTGSKICEIGKVGADSVKDLAKHLSDFTIAITAASKLLPDGKTVRAVAGAVTTALLHEDVIKILSYIGPIGGMIGACLGVGKVVLDVKKRGFLYIL</sequence>
<organism evidence="2 3">
    <name type="scientific">Panagrolaimus superbus</name>
    <dbReference type="NCBI Taxonomy" id="310955"/>
    <lineage>
        <taxon>Eukaryota</taxon>
        <taxon>Metazoa</taxon>
        <taxon>Ecdysozoa</taxon>
        <taxon>Nematoda</taxon>
        <taxon>Chromadorea</taxon>
        <taxon>Rhabditida</taxon>
        <taxon>Tylenchina</taxon>
        <taxon>Panagrolaimomorpha</taxon>
        <taxon>Panagrolaimoidea</taxon>
        <taxon>Panagrolaimidae</taxon>
        <taxon>Panagrolaimus</taxon>
    </lineage>
</organism>
<dbReference type="Proteomes" id="UP000887577">
    <property type="component" value="Unplaced"/>
</dbReference>